<dbReference type="PANTHER" id="PTHR41339">
    <property type="entry name" value="LIPL48"/>
    <property type="match status" value="1"/>
</dbReference>
<dbReference type="PROSITE" id="PS51257">
    <property type="entry name" value="PROKAR_LIPOPROTEIN"/>
    <property type="match status" value="1"/>
</dbReference>
<feature type="chain" id="PRO_5047053855" description="Lipoprotein" evidence="1">
    <location>
        <begin position="18"/>
        <end position="705"/>
    </location>
</feature>
<dbReference type="RefSeq" id="WP_212212190.1">
    <property type="nucleotide sequence ID" value="NZ_JAGUCO010000001.1"/>
</dbReference>
<organism evidence="2 3">
    <name type="scientific">Carboxylicivirga linearis</name>
    <dbReference type="NCBI Taxonomy" id="1628157"/>
    <lineage>
        <taxon>Bacteria</taxon>
        <taxon>Pseudomonadati</taxon>
        <taxon>Bacteroidota</taxon>
        <taxon>Bacteroidia</taxon>
        <taxon>Marinilabiliales</taxon>
        <taxon>Marinilabiliaceae</taxon>
        <taxon>Carboxylicivirga</taxon>
    </lineage>
</organism>
<gene>
    <name evidence="2" type="ORF">KEM10_00730</name>
</gene>
<sequence length="705" mass="72932">MKKLQFLFVSLMVLAFASCNDEDDPVNPIDPDNIAGTITSDVTMDASETYNLSGALIIAEGGSLTIPAGTKIIAEGGSTSYIAVAQGGEIFVEGTATDPVIMTSTVKEAGSWGGLVLCGKAPVNTGEGGISEVGNLPYGGDDANDSSGSLKYLRVEYTGYVFTNEKQFNGVSFFGVGAGTTVDYVSSYMGNDDGIEFFGGTVNASHLVSIGSNDDGIDFADGWNGTGNYWYSLNSAKSGIEGSNNGTDGSATPMTNATINNITVYGMGEKPWFLKEGAGAQTIDNIVIGGLVAGKGQAYFYTSSDDSDFDASRITITNAKFVDMGIGNTVKAVDGVSLTESETATGAGNGVDMPDWASSWAAPGAVEPIDPSTNIAGEYTDDQVLAAGKTYTLDGAMIINAGASLTIEEGATIIAAASSTTYIAIAQGAQIFVEGTESAPVVMTCEEEVAGKWGGLVICGKAPVNTGNGGLSEVGNLPYGGDVSDDNSGSIEYLRVEYTGYVFTNEKQFNGVSFFGVGSGTKVSYVSSYEGNDDGIEFFGGTVNADHLVSIGSNDDGIDFADGWSGTGNYWYAYDSAKSGIEGSNNGTDGSATPMTTATINNVTVYDMGEKPWFLKEGAGTQTITNCVIGGLEANKGQAYFYVSDEDTDFDASRITITDVAFVDMGDGNTDKAFAGITFTEKADATGAGNGKDMPDWATAWATPN</sequence>
<protein>
    <recommendedName>
        <fullName evidence="4">Lipoprotein</fullName>
    </recommendedName>
</protein>
<dbReference type="SUPFAM" id="SSF51126">
    <property type="entry name" value="Pectin lyase-like"/>
    <property type="match status" value="1"/>
</dbReference>
<name>A0ABS5JPF9_9BACT</name>
<evidence type="ECO:0000256" key="1">
    <source>
        <dbReference type="SAM" id="SignalP"/>
    </source>
</evidence>
<reference evidence="2 3" key="1">
    <citation type="journal article" date="2015" name="Int. J. Syst. Evol. Microbiol.">
        <title>Carboxylicivirga linearis sp. nov., isolated from a sea cucumber culture pond.</title>
        <authorList>
            <person name="Wang F.Q."/>
            <person name="Zhou Y.X."/>
            <person name="Lin X.Z."/>
            <person name="Chen G.J."/>
            <person name="Du Z.J."/>
        </authorList>
    </citation>
    <scope>NUCLEOTIDE SEQUENCE [LARGE SCALE GENOMIC DNA]</scope>
    <source>
        <strain evidence="2 3">FB218</strain>
    </source>
</reference>
<feature type="signal peptide" evidence="1">
    <location>
        <begin position="1"/>
        <end position="17"/>
    </location>
</feature>
<dbReference type="EMBL" id="JAGUCO010000001">
    <property type="protein sequence ID" value="MBS2096779.1"/>
    <property type="molecule type" value="Genomic_DNA"/>
</dbReference>
<keyword evidence="1" id="KW-0732">Signal</keyword>
<dbReference type="InterPro" id="IPR011050">
    <property type="entry name" value="Pectin_lyase_fold/virulence"/>
</dbReference>
<evidence type="ECO:0000313" key="3">
    <source>
        <dbReference type="Proteomes" id="UP000708576"/>
    </source>
</evidence>
<proteinExistence type="predicted"/>
<keyword evidence="3" id="KW-1185">Reference proteome</keyword>
<dbReference type="PANTHER" id="PTHR41339:SF1">
    <property type="entry name" value="SECRETED PROTEIN"/>
    <property type="match status" value="1"/>
</dbReference>
<dbReference type="Proteomes" id="UP000708576">
    <property type="component" value="Unassembled WGS sequence"/>
</dbReference>
<comment type="caution">
    <text evidence="2">The sequence shown here is derived from an EMBL/GenBank/DDBJ whole genome shotgun (WGS) entry which is preliminary data.</text>
</comment>
<accession>A0ABS5JPF9</accession>
<evidence type="ECO:0008006" key="4">
    <source>
        <dbReference type="Google" id="ProtNLM"/>
    </source>
</evidence>
<evidence type="ECO:0000313" key="2">
    <source>
        <dbReference type="EMBL" id="MBS2096779.1"/>
    </source>
</evidence>